<organism evidence="3 4">
    <name type="scientific">Streptomyces xanthii</name>
    <dbReference type="NCBI Taxonomy" id="2768069"/>
    <lineage>
        <taxon>Bacteria</taxon>
        <taxon>Bacillati</taxon>
        <taxon>Actinomycetota</taxon>
        <taxon>Actinomycetes</taxon>
        <taxon>Kitasatosporales</taxon>
        <taxon>Streptomycetaceae</taxon>
        <taxon>Streptomyces</taxon>
    </lineage>
</organism>
<evidence type="ECO:0000313" key="4">
    <source>
        <dbReference type="Proteomes" id="UP000516428"/>
    </source>
</evidence>
<feature type="signal peptide" evidence="2">
    <location>
        <begin position="1"/>
        <end position="33"/>
    </location>
</feature>
<dbReference type="KEGG" id="sxn:IAG42_19005"/>
<feature type="chain" id="PRO_5028921123" description="Peptidase" evidence="2">
    <location>
        <begin position="34"/>
        <end position="531"/>
    </location>
</feature>
<proteinExistence type="predicted"/>
<name>A0A7H1B9S1_9ACTN</name>
<protein>
    <recommendedName>
        <fullName evidence="5">Peptidase</fullName>
    </recommendedName>
</protein>
<accession>A0A7H1B9S1</accession>
<keyword evidence="1" id="KW-1133">Transmembrane helix</keyword>
<keyword evidence="4" id="KW-1185">Reference proteome</keyword>
<keyword evidence="2" id="KW-0732">Signal</keyword>
<reference evidence="3 4" key="1">
    <citation type="submission" date="2020-09" db="EMBL/GenBank/DDBJ databases">
        <title>A novel species.</title>
        <authorList>
            <person name="Gao J."/>
        </authorList>
    </citation>
    <scope>NUCLEOTIDE SEQUENCE [LARGE SCALE GENOMIC DNA]</scope>
    <source>
        <strain evidence="3 4">CRXT-Y-14</strain>
    </source>
</reference>
<evidence type="ECO:0008006" key="5">
    <source>
        <dbReference type="Google" id="ProtNLM"/>
    </source>
</evidence>
<dbReference type="RefSeq" id="WP_188338170.1">
    <property type="nucleotide sequence ID" value="NZ_CP061281.1"/>
</dbReference>
<dbReference type="AlphaFoldDB" id="A0A7H1B9S1"/>
<evidence type="ECO:0000256" key="2">
    <source>
        <dbReference type="SAM" id="SignalP"/>
    </source>
</evidence>
<gene>
    <name evidence="3" type="ORF">IAG42_19005</name>
</gene>
<sequence>MPPPGSVTASARVRRLALSCAALGLLGAGPAAAADDAPRLEVPPVVEVDPFKATQGLGTDGEPARIALKGVDTASAARYSFVIDASGVEDLITDSSFLPCDQDRDFVGACPGDDVHVGRFEGELSVTLNSRPSARSAAAGRSGTIEVTAKRDGKTVDTARITLRVTAPGPRFDRAITGITDARPGSTVALPSGFTNFSRRTYRSLVLGVSFSDGLVPVERFRNCRYEPVPAAASGTTPGHSPGMLCTVTGTVKPGGSYNLDLGAVRLGPHAAGDTVYYASEIQEPGKSDVPPVPGSRAGTGRTLTFTERPARDTTYVRDELLHLRTRIESTNKPDFSVNPVTLKGEVGDVVKAEFFFTNNGPGTASAVFDGEEDNETANVVELTVPQGVTVVRAPETCHEQQRKTRKDPVRYRCSQHRLQKSDLMTPGQFENFPFAFRLDKPSHGVRTDGWVRVATEFDLTKNDAHPEDNRAPVGVDIEGRAESGSFEGDMVAGPPVWGIGAVGAAAVGVLFGAAVLIRRRTTIRETEQNQ</sequence>
<evidence type="ECO:0000313" key="3">
    <source>
        <dbReference type="EMBL" id="QNS05476.1"/>
    </source>
</evidence>
<dbReference type="Proteomes" id="UP000516428">
    <property type="component" value="Chromosome"/>
</dbReference>
<evidence type="ECO:0000256" key="1">
    <source>
        <dbReference type="SAM" id="Phobius"/>
    </source>
</evidence>
<dbReference type="EMBL" id="CP061281">
    <property type="protein sequence ID" value="QNS05476.1"/>
    <property type="molecule type" value="Genomic_DNA"/>
</dbReference>
<keyword evidence="1" id="KW-0812">Transmembrane</keyword>
<keyword evidence="1" id="KW-0472">Membrane</keyword>
<feature type="transmembrane region" description="Helical" evidence="1">
    <location>
        <begin position="497"/>
        <end position="518"/>
    </location>
</feature>